<feature type="domain" description="VanZ-like" evidence="2">
    <location>
        <begin position="40"/>
        <end position="120"/>
    </location>
</feature>
<dbReference type="OrthoDB" id="5472246at2"/>
<dbReference type="GeneID" id="82256567"/>
<feature type="transmembrane region" description="Helical" evidence="1">
    <location>
        <begin position="41"/>
        <end position="59"/>
    </location>
</feature>
<evidence type="ECO:0000313" key="3">
    <source>
        <dbReference type="EMBL" id="KZE75962.1"/>
    </source>
</evidence>
<organism evidence="3 5">
    <name type="scientific">Myroides marinus</name>
    <dbReference type="NCBI Taxonomy" id="703342"/>
    <lineage>
        <taxon>Bacteria</taxon>
        <taxon>Pseudomonadati</taxon>
        <taxon>Bacteroidota</taxon>
        <taxon>Flavobacteriia</taxon>
        <taxon>Flavobacteriales</taxon>
        <taxon>Flavobacteriaceae</taxon>
        <taxon>Myroides</taxon>
    </lineage>
</organism>
<reference evidence="4 6" key="2">
    <citation type="submission" date="2016-10" db="EMBL/GenBank/DDBJ databases">
        <authorList>
            <person name="de Groot N.N."/>
        </authorList>
    </citation>
    <scope>NUCLEOTIDE SEQUENCE [LARGE SCALE GENOMIC DNA]</scope>
    <source>
        <strain evidence="4 6">DSM 23048</strain>
    </source>
</reference>
<dbReference type="RefSeq" id="WP_038984330.1">
    <property type="nucleotide sequence ID" value="NZ_FNYS01000004.1"/>
</dbReference>
<dbReference type="Pfam" id="PF04892">
    <property type="entry name" value="VanZ"/>
    <property type="match status" value="1"/>
</dbReference>
<accession>A0A165QPT9</accession>
<keyword evidence="1" id="KW-0472">Membrane</keyword>
<dbReference type="EMBL" id="LQNU01000079">
    <property type="protein sequence ID" value="KZE75962.1"/>
    <property type="molecule type" value="Genomic_DNA"/>
</dbReference>
<gene>
    <name evidence="3" type="ORF">AV926_16285</name>
    <name evidence="4" type="ORF">SAMN04488018_104161</name>
</gene>
<dbReference type="AlphaFoldDB" id="A0A165QPT9"/>
<dbReference type="PANTHER" id="PTHR28008">
    <property type="entry name" value="DOMAIN PROTEIN, PUTATIVE (AFU_ORTHOLOGUE AFUA_3G10980)-RELATED"/>
    <property type="match status" value="1"/>
</dbReference>
<feature type="transmembrane region" description="Helical" evidence="1">
    <location>
        <begin position="71"/>
        <end position="93"/>
    </location>
</feature>
<dbReference type="PROSITE" id="PS51257">
    <property type="entry name" value="PROKAR_LIPOPROTEIN"/>
    <property type="match status" value="1"/>
</dbReference>
<evidence type="ECO:0000259" key="2">
    <source>
        <dbReference type="Pfam" id="PF04892"/>
    </source>
</evidence>
<name>A0A165QPT9_9FLAO</name>
<feature type="transmembrane region" description="Helical" evidence="1">
    <location>
        <begin position="105"/>
        <end position="122"/>
    </location>
</feature>
<dbReference type="Proteomes" id="UP000183077">
    <property type="component" value="Unassembled WGS sequence"/>
</dbReference>
<evidence type="ECO:0000313" key="4">
    <source>
        <dbReference type="EMBL" id="SEI77588.1"/>
    </source>
</evidence>
<dbReference type="NCBIfam" id="NF037970">
    <property type="entry name" value="vanZ_1"/>
    <property type="match status" value="1"/>
</dbReference>
<sequence length="126" mass="14556">MERKLYFVIGTLWTVVVLAACLLSSETIAKAPRFDIPYKDKLAHFTFYFVFSIIWFKYYVKSNPNTSRIKLSIRIFTIASLMGGIVEVLQYYFTASRSAEWADELANCLGSLFGVLLCLTLFRRKK</sequence>
<reference evidence="3 5" key="1">
    <citation type="submission" date="2016-01" db="EMBL/GenBank/DDBJ databases">
        <title>Whole genome sequencing of Myroides marinus L41.</title>
        <authorList>
            <person name="Hong K.W."/>
        </authorList>
    </citation>
    <scope>NUCLEOTIDE SEQUENCE [LARGE SCALE GENOMIC DNA]</scope>
    <source>
        <strain evidence="3 5">L41</strain>
    </source>
</reference>
<keyword evidence="1" id="KW-1133">Transmembrane helix</keyword>
<dbReference type="InterPro" id="IPR006976">
    <property type="entry name" value="VanZ-like"/>
</dbReference>
<dbReference type="EMBL" id="FNYS01000004">
    <property type="protein sequence ID" value="SEI77588.1"/>
    <property type="molecule type" value="Genomic_DNA"/>
</dbReference>
<dbReference type="PANTHER" id="PTHR28008:SF1">
    <property type="entry name" value="DOMAIN PROTEIN, PUTATIVE (AFU_ORTHOLOGUE AFUA_3G10980)-RELATED"/>
    <property type="match status" value="1"/>
</dbReference>
<evidence type="ECO:0000313" key="5">
    <source>
        <dbReference type="Proteomes" id="UP000076630"/>
    </source>
</evidence>
<proteinExistence type="predicted"/>
<keyword evidence="1" id="KW-0812">Transmembrane</keyword>
<keyword evidence="5" id="KW-1185">Reference proteome</keyword>
<evidence type="ECO:0000313" key="6">
    <source>
        <dbReference type="Proteomes" id="UP000183077"/>
    </source>
</evidence>
<protein>
    <submittedName>
        <fullName evidence="4">VanZ like family protein</fullName>
    </submittedName>
</protein>
<evidence type="ECO:0000256" key="1">
    <source>
        <dbReference type="SAM" id="Phobius"/>
    </source>
</evidence>
<dbReference type="Proteomes" id="UP000076630">
    <property type="component" value="Unassembled WGS sequence"/>
</dbReference>